<feature type="chain" id="PRO_5032813139" evidence="1">
    <location>
        <begin position="26"/>
        <end position="468"/>
    </location>
</feature>
<dbReference type="AlphaFoldDB" id="A0A7L9WQJ0"/>
<evidence type="ECO:0000313" key="3">
    <source>
        <dbReference type="Proteomes" id="UP000594118"/>
    </source>
</evidence>
<accession>A0A7L9WQJ0</accession>
<protein>
    <submittedName>
        <fullName evidence="2">ATP-binding protein</fullName>
    </submittedName>
</protein>
<dbReference type="Proteomes" id="UP000594118">
    <property type="component" value="Chromosome"/>
</dbReference>
<name>A0A7L9WQJ0_9RHOB</name>
<dbReference type="Gene3D" id="2.130.10.10">
    <property type="entry name" value="YVTN repeat-like/Quinoprotein amine dehydrogenase"/>
    <property type="match status" value="1"/>
</dbReference>
<gene>
    <name evidence="2" type="ORF">F3W81_14815</name>
</gene>
<dbReference type="EMBL" id="CP045201">
    <property type="protein sequence ID" value="QOL81987.1"/>
    <property type="molecule type" value="Genomic_DNA"/>
</dbReference>
<keyword evidence="2" id="KW-0067">ATP-binding</keyword>
<keyword evidence="3" id="KW-1185">Reference proteome</keyword>
<keyword evidence="1" id="KW-0732">Signal</keyword>
<reference evidence="2 3" key="1">
    <citation type="submission" date="2019-10" db="EMBL/GenBank/DDBJ databases">
        <title>Pseudopuniceibacterium sp. HQ09 islated from Antarctica.</title>
        <authorList>
            <person name="Liao L."/>
            <person name="Su S."/>
            <person name="Chen B."/>
            <person name="Yu Y."/>
        </authorList>
    </citation>
    <scope>NUCLEOTIDE SEQUENCE [LARGE SCALE GENOMIC DNA]</scope>
    <source>
        <strain evidence="2 3">HQ09</strain>
    </source>
</reference>
<organism evidence="2 3">
    <name type="scientific">Pseudooceanicola spongiae</name>
    <dbReference type="NCBI Taxonomy" id="2613965"/>
    <lineage>
        <taxon>Bacteria</taxon>
        <taxon>Pseudomonadati</taxon>
        <taxon>Pseudomonadota</taxon>
        <taxon>Alphaproteobacteria</taxon>
        <taxon>Rhodobacterales</taxon>
        <taxon>Paracoccaceae</taxon>
        <taxon>Pseudooceanicola</taxon>
    </lineage>
</organism>
<feature type="signal peptide" evidence="1">
    <location>
        <begin position="1"/>
        <end position="25"/>
    </location>
</feature>
<keyword evidence="2" id="KW-0547">Nucleotide-binding</keyword>
<dbReference type="PANTHER" id="PTHR47197">
    <property type="entry name" value="PROTEIN NIRF"/>
    <property type="match status" value="1"/>
</dbReference>
<proteinExistence type="predicted"/>
<dbReference type="RefSeq" id="WP_193079901.1">
    <property type="nucleotide sequence ID" value="NZ_CP045201.1"/>
</dbReference>
<dbReference type="InterPro" id="IPR015943">
    <property type="entry name" value="WD40/YVTN_repeat-like_dom_sf"/>
</dbReference>
<dbReference type="InterPro" id="IPR051200">
    <property type="entry name" value="Host-pathogen_enzymatic-act"/>
</dbReference>
<evidence type="ECO:0000313" key="2">
    <source>
        <dbReference type="EMBL" id="QOL81987.1"/>
    </source>
</evidence>
<evidence type="ECO:0000256" key="1">
    <source>
        <dbReference type="SAM" id="SignalP"/>
    </source>
</evidence>
<dbReference type="SUPFAM" id="SSF51004">
    <property type="entry name" value="C-terminal (heme d1) domain of cytochrome cd1-nitrite reductase"/>
    <property type="match status" value="1"/>
</dbReference>
<dbReference type="InterPro" id="IPR011048">
    <property type="entry name" value="Haem_d1_sf"/>
</dbReference>
<dbReference type="KEGG" id="pshq:F3W81_14815"/>
<dbReference type="PANTHER" id="PTHR47197:SF3">
    <property type="entry name" value="DIHYDRO-HEME D1 DEHYDROGENASE"/>
    <property type="match status" value="1"/>
</dbReference>
<dbReference type="GO" id="GO:0005524">
    <property type="term" value="F:ATP binding"/>
    <property type="evidence" value="ECO:0007669"/>
    <property type="project" value="UniProtKB-KW"/>
</dbReference>
<sequence length="468" mass="48990">MTLRPFLKSSAAALLLSLTALPALAQSAFPTPTPQSGSFRVSAAAPQQPIFPGSTVVLRGDGFVPGQDITLQRGLERLTGDTPLVADAEGRLSFEFSLPDTAAVGMHPIVVLGTDPSTTKLLDLKISPDVPLLGAGEYSVTSVKSPAPGLYQLAHSPTSNALFVTASSFRPMMAALLKLDPETLDVIARTAPAPYPQDLRTDDGGRFADAPAAAFGIALDEARGTLWVTNTASNSVAVYAQDDLRLIKQFPQGQVYHSREVLVDPAHDRVYVTSSATAKVHVFDAETLEPVRIIEIDSTLRGENFYVMNLALDTFGNRLFVTSRATSELAVIDTTTGSVASVFALPGAIHATGVDFDAESGLVFVTGQDSDDLLLVDPATGEVRHDVPVGAGALSVGHDAAGGLAWVANRGAGTLTAVSTQGRIAANLALGNFPNDVIVTGDGTVYAVNKSFGPEDALGDLITMIRRK</sequence>